<comment type="catalytic activity">
    <reaction evidence="11 12">
        <text>5,10-methenyl-5,6,7,8-tetrahydromethanopterin + H2O = N(5)-formyl-5,6,7,8-tetrahydromethanopterin + H(+)</text>
        <dbReference type="Rhea" id="RHEA:19053"/>
        <dbReference type="ChEBI" id="CHEBI:15377"/>
        <dbReference type="ChEBI" id="CHEBI:15378"/>
        <dbReference type="ChEBI" id="CHEBI:58018"/>
        <dbReference type="ChEBI" id="CHEBI:58337"/>
        <dbReference type="EC" id="3.5.4.27"/>
    </reaction>
</comment>
<evidence type="ECO:0000256" key="10">
    <source>
        <dbReference type="ARBA" id="ARBA00030468"/>
    </source>
</evidence>
<evidence type="ECO:0000256" key="6">
    <source>
        <dbReference type="ARBA" id="ARBA00020597"/>
    </source>
</evidence>
<dbReference type="SUPFAM" id="SSF56199">
    <property type="entry name" value="Methenyltetrahydromethanopterin cyclohydrolase"/>
    <property type="match status" value="1"/>
</dbReference>
<dbReference type="OrthoDB" id="241529at2"/>
<reference evidence="13 14" key="1">
    <citation type="submission" date="2019-09" db="EMBL/GenBank/DDBJ databases">
        <title>Salinarimonas rosea gen. nov., sp. nov., a new member of the a-2 subgroup of the Proteobacteria.</title>
        <authorList>
            <person name="Liu J."/>
        </authorList>
    </citation>
    <scope>NUCLEOTIDE SEQUENCE [LARGE SCALE GENOMIC DNA]</scope>
    <source>
        <strain evidence="13 14">BN140002</strain>
    </source>
</reference>
<dbReference type="GO" id="GO:0005737">
    <property type="term" value="C:cytoplasm"/>
    <property type="evidence" value="ECO:0007669"/>
    <property type="project" value="UniProtKB-SubCell"/>
</dbReference>
<evidence type="ECO:0000256" key="2">
    <source>
        <dbReference type="ARBA" id="ARBA00004496"/>
    </source>
</evidence>
<dbReference type="GO" id="GO:0006730">
    <property type="term" value="P:one-carbon metabolic process"/>
    <property type="evidence" value="ECO:0007669"/>
    <property type="project" value="UniProtKB-UniRule"/>
</dbReference>
<dbReference type="NCBIfam" id="TIGR03120">
    <property type="entry name" value="one_C_mch"/>
    <property type="match status" value="1"/>
</dbReference>
<comment type="subcellular location">
    <subcellularLocation>
        <location evidence="2 12">Cytoplasm</location>
    </subcellularLocation>
</comment>
<dbReference type="Gene3D" id="3.30.1030.10">
    <property type="entry name" value="Methenyltetrahydromethanopterin Cyclohydrolase, Chain A, domain 2"/>
    <property type="match status" value="1"/>
</dbReference>
<keyword evidence="8 12" id="KW-0554">One-carbon metabolism</keyword>
<comment type="function">
    <text evidence="1 12">Catalyzes the hydrolysis of methenyl-H(4)MPT(+) to 5-formyl-H(4)MPT.</text>
</comment>
<name>A0A5B2VEH8_9HYPH</name>
<proteinExistence type="inferred from homology"/>
<dbReference type="RefSeq" id="WP_149817361.1">
    <property type="nucleotide sequence ID" value="NZ_VUOA01000019.1"/>
</dbReference>
<sequence>MNTKPGARPRPSVNGLAGALVDRLVADAAALRLAVTADAGSPRLIDAGVGVPGSIEAGRRVAEICLGGLGQVRIASTGPIPAWPFSVEVHASDPVLACLGSQYAGWSLKDGEGYFALGSGPGRAAASGEEIFEEIDYRDKAGRIVLVLEGDGPPPPSVVADIAKDAALPPESLTFIYAPTQSLVGGTQVVARVLEVALHKAHAIGFPLKDIVDGLGVAPLAPPAPDAMTAMGRTNDAIIYGGRVQLFVSASDGEARELARALPSTTSRDHGAPFAQVFARANGDFYAIDPHLFSPAEVIVTSLATGRSHRGGRLAPDLVDASFA</sequence>
<dbReference type="AlphaFoldDB" id="A0A5B2VEH8"/>
<dbReference type="EC" id="3.5.4.27" evidence="5 12"/>
<evidence type="ECO:0000256" key="7">
    <source>
        <dbReference type="ARBA" id="ARBA00022490"/>
    </source>
</evidence>
<evidence type="ECO:0000256" key="12">
    <source>
        <dbReference type="HAMAP-Rule" id="MF_00486"/>
    </source>
</evidence>
<dbReference type="EMBL" id="VUOA01000019">
    <property type="protein sequence ID" value="KAA2237501.1"/>
    <property type="molecule type" value="Genomic_DNA"/>
</dbReference>
<keyword evidence="14" id="KW-1185">Reference proteome</keyword>
<evidence type="ECO:0000256" key="8">
    <source>
        <dbReference type="ARBA" id="ARBA00022563"/>
    </source>
</evidence>
<dbReference type="UniPathway" id="UPA00562">
    <property type="reaction ID" value="UER00703"/>
</dbReference>
<dbReference type="CDD" id="cd00545">
    <property type="entry name" value="MCH"/>
    <property type="match status" value="1"/>
</dbReference>
<dbReference type="GO" id="GO:0018759">
    <property type="term" value="F:methenyltetrahydromethanopterin cyclohydrolase activity"/>
    <property type="evidence" value="ECO:0007669"/>
    <property type="project" value="UniProtKB-UniRule"/>
</dbReference>
<organism evidence="13 14">
    <name type="scientific">Salinarimonas soli</name>
    <dbReference type="NCBI Taxonomy" id="1638099"/>
    <lineage>
        <taxon>Bacteria</taxon>
        <taxon>Pseudomonadati</taxon>
        <taxon>Pseudomonadota</taxon>
        <taxon>Alphaproteobacteria</taxon>
        <taxon>Hyphomicrobiales</taxon>
        <taxon>Salinarimonadaceae</taxon>
        <taxon>Salinarimonas</taxon>
    </lineage>
</organism>
<dbReference type="HAMAP" id="MF_00486">
    <property type="entry name" value="McH"/>
    <property type="match status" value="1"/>
</dbReference>
<dbReference type="Gene3D" id="3.10.340.11">
    <property type="entry name" value="Methenyltetrahydromethanopterin Cyclohydrolase, Chain A, domain 1"/>
    <property type="match status" value="1"/>
</dbReference>
<reference evidence="13 14" key="2">
    <citation type="submission" date="2019-09" db="EMBL/GenBank/DDBJ databases">
        <authorList>
            <person name="Jin C."/>
        </authorList>
    </citation>
    <scope>NUCLEOTIDE SEQUENCE [LARGE SCALE GENOMIC DNA]</scope>
    <source>
        <strain evidence="13 14">BN140002</strain>
    </source>
</reference>
<keyword evidence="9 12" id="KW-0378">Hydrolase</keyword>
<comment type="pathway">
    <text evidence="3 12">One-carbon metabolism; formaldehyde degradation; formate from formaldehyde (H(4)MPT route): step 3/5.</text>
</comment>
<dbReference type="InterPro" id="IPR003209">
    <property type="entry name" value="METHMP_CycHdrlase"/>
</dbReference>
<accession>A0A5B2VEH8</accession>
<dbReference type="GO" id="GO:0046294">
    <property type="term" value="P:formaldehyde catabolic process"/>
    <property type="evidence" value="ECO:0007669"/>
    <property type="project" value="UniProtKB-UniRule"/>
</dbReference>
<evidence type="ECO:0000256" key="11">
    <source>
        <dbReference type="ARBA" id="ARBA00048684"/>
    </source>
</evidence>
<comment type="caution">
    <text evidence="13">The sequence shown here is derived from an EMBL/GenBank/DDBJ whole genome shotgun (WGS) entry which is preliminary data.</text>
</comment>
<evidence type="ECO:0000256" key="3">
    <source>
        <dbReference type="ARBA" id="ARBA00005087"/>
    </source>
</evidence>
<dbReference type="Proteomes" id="UP000323142">
    <property type="component" value="Unassembled WGS sequence"/>
</dbReference>
<evidence type="ECO:0000313" key="14">
    <source>
        <dbReference type="Proteomes" id="UP000323142"/>
    </source>
</evidence>
<evidence type="ECO:0000313" key="13">
    <source>
        <dbReference type="EMBL" id="KAA2237501.1"/>
    </source>
</evidence>
<dbReference type="Pfam" id="PF02289">
    <property type="entry name" value="MCH"/>
    <property type="match status" value="1"/>
</dbReference>
<gene>
    <name evidence="12" type="primary">mch</name>
    <name evidence="13" type="ORF">F0L46_10965</name>
</gene>
<keyword evidence="7 12" id="KW-0963">Cytoplasm</keyword>
<evidence type="ECO:0000256" key="9">
    <source>
        <dbReference type="ARBA" id="ARBA00022801"/>
    </source>
</evidence>
<protein>
    <recommendedName>
        <fullName evidence="6 12">Methenyltetrahydromethanopterin cyclohydrolase</fullName>
        <ecNumber evidence="5 12">3.5.4.27</ecNumber>
    </recommendedName>
    <alternativeName>
        <fullName evidence="10 12">Methenyl-H4MPT cyclohydrolase</fullName>
    </alternativeName>
</protein>
<evidence type="ECO:0000256" key="5">
    <source>
        <dbReference type="ARBA" id="ARBA00012765"/>
    </source>
</evidence>
<evidence type="ECO:0000256" key="4">
    <source>
        <dbReference type="ARBA" id="ARBA00006902"/>
    </source>
</evidence>
<comment type="similarity">
    <text evidence="4 12">Belongs to the MCH family.</text>
</comment>
<evidence type="ECO:0000256" key="1">
    <source>
        <dbReference type="ARBA" id="ARBA00004058"/>
    </source>
</evidence>